<dbReference type="InterPro" id="IPR029044">
    <property type="entry name" value="Nucleotide-diphossugar_trans"/>
</dbReference>
<dbReference type="Gene3D" id="3.90.550.20">
    <property type="match status" value="1"/>
</dbReference>
<gene>
    <name evidence="2" type="ORF">CH35J_008997</name>
</gene>
<dbReference type="Proteomes" id="UP000305883">
    <property type="component" value="Unassembled WGS sequence"/>
</dbReference>
<dbReference type="OrthoDB" id="409543at2759"/>
<dbReference type="EMBL" id="MWPZ01000006">
    <property type="protein sequence ID" value="TIC96181.1"/>
    <property type="molecule type" value="Genomic_DNA"/>
</dbReference>
<dbReference type="InterPro" id="IPR007577">
    <property type="entry name" value="GlycoTrfase_DXD_sugar-bd_CS"/>
</dbReference>
<dbReference type="GO" id="GO:1901135">
    <property type="term" value="P:carbohydrate derivative metabolic process"/>
    <property type="evidence" value="ECO:0007669"/>
    <property type="project" value="UniProtKB-ARBA"/>
</dbReference>
<evidence type="ECO:0000256" key="1">
    <source>
        <dbReference type="ARBA" id="ARBA00009003"/>
    </source>
</evidence>
<name>A0A4T0VV02_9PEZI</name>
<dbReference type="AlphaFoldDB" id="A0A4T0VV02"/>
<comment type="caution">
    <text evidence="2">The sequence shown here is derived from an EMBL/GenBank/DDBJ whole genome shotgun (WGS) entry which is preliminary data.</text>
</comment>
<dbReference type="Pfam" id="PF04488">
    <property type="entry name" value="Gly_transf_sug"/>
    <property type="match status" value="1"/>
</dbReference>
<reference evidence="2 3" key="1">
    <citation type="journal article" date="2019" name="Genome Biol. Evol.">
        <title>Genomic Plasticity Mediated by Transposable Elements in the Plant Pathogenic Fungus Colletotrichum higginsianum.</title>
        <authorList>
            <person name="Tsushima A."/>
            <person name="Gan P."/>
            <person name="Kumakura N."/>
            <person name="Narusaka M."/>
            <person name="Takano Y."/>
            <person name="Narusaka Y."/>
            <person name="Shirasu K."/>
        </authorList>
    </citation>
    <scope>NUCLEOTIDE SEQUENCE [LARGE SCALE GENOMIC DNA]</scope>
    <source>
        <strain evidence="2 3">MAFF305635-RFP</strain>
    </source>
</reference>
<accession>A0A4T0VV02</accession>
<evidence type="ECO:0008006" key="4">
    <source>
        <dbReference type="Google" id="ProtNLM"/>
    </source>
</evidence>
<organism evidence="2 3">
    <name type="scientific">Colletotrichum higginsianum</name>
    <dbReference type="NCBI Taxonomy" id="80884"/>
    <lineage>
        <taxon>Eukaryota</taxon>
        <taxon>Fungi</taxon>
        <taxon>Dikarya</taxon>
        <taxon>Ascomycota</taxon>
        <taxon>Pezizomycotina</taxon>
        <taxon>Sordariomycetes</taxon>
        <taxon>Hypocreomycetidae</taxon>
        <taxon>Glomerellales</taxon>
        <taxon>Glomerellaceae</taxon>
        <taxon>Colletotrichum</taxon>
        <taxon>Colletotrichum destructivum species complex</taxon>
    </lineage>
</organism>
<protein>
    <recommendedName>
        <fullName evidence="4">Glycosyl transferase</fullName>
    </recommendedName>
</protein>
<evidence type="ECO:0000313" key="2">
    <source>
        <dbReference type="EMBL" id="TIC96181.1"/>
    </source>
</evidence>
<dbReference type="PANTHER" id="PTHR46830:SF2">
    <property type="entry name" value="ALPHA-1,4-N-ACETYLGLUCOSAMINYLTRANSFERASE"/>
    <property type="match status" value="1"/>
</dbReference>
<evidence type="ECO:0000313" key="3">
    <source>
        <dbReference type="Proteomes" id="UP000305883"/>
    </source>
</evidence>
<dbReference type="PANTHER" id="PTHR46830">
    <property type="entry name" value="TRANSFERASE, PUTATIVE-RELATED"/>
    <property type="match status" value="1"/>
</dbReference>
<dbReference type="SUPFAM" id="SSF53448">
    <property type="entry name" value="Nucleotide-diphospho-sugar transferases"/>
    <property type="match status" value="1"/>
</dbReference>
<comment type="similarity">
    <text evidence="1">Belongs to the glycosyltransferase 32 family.</text>
</comment>
<proteinExistence type="inferred from homology"/>
<sequence>MVSNPSLPVPFSTVLSRPKWSMGQRNPRLQFKVIITAVVLSVVLLVGLSTSSSNPYIASASRHFRNRVGGKLKVEDDIPNQVHYIWSMKDTSGDILFTFEQYLSVYSAWYYWKPHTIYLHTNAGESAIVRAREGVVSKWAMRVLSIPGVRVNHVEMPSTTKHGVEFTFIEHISDFARVKAVHDFGGVYIDFDIQPLRDIAVLRKSGFNAIGGRQLDNNLNSGSFMSKKGSKMAKLWMHSMHEVYDGGWTTHSNGALTTVAHSLVPEPGEMLIMDREAFSPIGWTFDDARGLFGLHNETASPLEKHVPGQPLPSYKGDRPSWARDFSASYLIHSFTPDWSLNPVENVTEITPAYVLRRQSNFAYATYPVVRDMYHRGLVTIEDKER</sequence>